<dbReference type="OrthoDB" id="89288at2759"/>
<dbReference type="AlphaFoldDB" id="A0A225UUX6"/>
<sequence length="175" mass="20758">MDSFGAGQFVQHSVIEINSDWHLRKVIDHFKSANTTWDNIGVVMVDKDMKEVDVIREEFSNAHVLLCHFHVLKFLQRIVKDLKYGKYSRDEYASFGHLYYNLVYAESESEFDVQNELLCKMSCARGNTSFWKYFQLNWAESIDMWSTYRRARLPHFCNHTNNRLESNFLKVEAKP</sequence>
<evidence type="ECO:0000313" key="2">
    <source>
        <dbReference type="EMBL" id="OWY96049.1"/>
    </source>
</evidence>
<dbReference type="Pfam" id="PF21056">
    <property type="entry name" value="ZSWIM1-3_RNaseH-like"/>
    <property type="match status" value="1"/>
</dbReference>
<feature type="domain" description="ZSWIM1/3 RNaseH-like" evidence="1">
    <location>
        <begin position="1"/>
        <end position="65"/>
    </location>
</feature>
<dbReference type="EMBL" id="NBNE01012152">
    <property type="protein sequence ID" value="OWY96049.1"/>
    <property type="molecule type" value="Genomic_DNA"/>
</dbReference>
<proteinExistence type="predicted"/>
<organism evidence="2 3">
    <name type="scientific">Phytophthora megakarya</name>
    <dbReference type="NCBI Taxonomy" id="4795"/>
    <lineage>
        <taxon>Eukaryota</taxon>
        <taxon>Sar</taxon>
        <taxon>Stramenopiles</taxon>
        <taxon>Oomycota</taxon>
        <taxon>Peronosporomycetes</taxon>
        <taxon>Peronosporales</taxon>
        <taxon>Peronosporaceae</taxon>
        <taxon>Phytophthora</taxon>
    </lineage>
</organism>
<name>A0A225UUX6_9STRA</name>
<dbReference type="PANTHER" id="PTHR31569">
    <property type="entry name" value="SWIM-TYPE DOMAIN-CONTAINING PROTEIN"/>
    <property type="match status" value="1"/>
</dbReference>
<protein>
    <submittedName>
        <fullName evidence="2">Secreted protein</fullName>
    </submittedName>
</protein>
<comment type="caution">
    <text evidence="2">The sequence shown here is derived from an EMBL/GenBank/DDBJ whole genome shotgun (WGS) entry which is preliminary data.</text>
</comment>
<dbReference type="InterPro" id="IPR048324">
    <property type="entry name" value="ZSWIM1-3_RNaseH-like"/>
</dbReference>
<reference evidence="3" key="1">
    <citation type="submission" date="2017-03" db="EMBL/GenBank/DDBJ databases">
        <title>Phytopthora megakarya and P. palmivora, two closely related causual agents of cacao black pod achieved similar genome size and gene model numbers by different mechanisms.</title>
        <authorList>
            <person name="Ali S."/>
            <person name="Shao J."/>
            <person name="Larry D.J."/>
            <person name="Kronmiller B."/>
            <person name="Shen D."/>
            <person name="Strem M.D."/>
            <person name="Melnick R.L."/>
            <person name="Guiltinan M.J."/>
            <person name="Tyler B.M."/>
            <person name="Meinhardt L.W."/>
            <person name="Bailey B.A."/>
        </authorList>
    </citation>
    <scope>NUCLEOTIDE SEQUENCE [LARGE SCALE GENOMIC DNA]</scope>
    <source>
        <strain evidence="3">zdho120</strain>
    </source>
</reference>
<evidence type="ECO:0000313" key="3">
    <source>
        <dbReference type="Proteomes" id="UP000198211"/>
    </source>
</evidence>
<accession>A0A225UUX6</accession>
<evidence type="ECO:0000259" key="1">
    <source>
        <dbReference type="Pfam" id="PF21056"/>
    </source>
</evidence>
<dbReference type="PANTHER" id="PTHR31569:SF4">
    <property type="entry name" value="SWIM-TYPE DOMAIN-CONTAINING PROTEIN"/>
    <property type="match status" value="1"/>
</dbReference>
<gene>
    <name evidence="2" type="ORF">PHMEG_00033784</name>
</gene>
<dbReference type="InterPro" id="IPR052579">
    <property type="entry name" value="Zinc_finger_SWIM"/>
</dbReference>
<dbReference type="Proteomes" id="UP000198211">
    <property type="component" value="Unassembled WGS sequence"/>
</dbReference>
<keyword evidence="3" id="KW-1185">Reference proteome</keyword>